<evidence type="ECO:0000313" key="1">
    <source>
        <dbReference type="EMBL" id="OGY30144.1"/>
    </source>
</evidence>
<reference evidence="1 2" key="1">
    <citation type="journal article" date="2016" name="Nat. Commun.">
        <title>Thousands of microbial genomes shed light on interconnected biogeochemical processes in an aquifer system.</title>
        <authorList>
            <person name="Anantharaman K."/>
            <person name="Brown C.T."/>
            <person name="Hug L.A."/>
            <person name="Sharon I."/>
            <person name="Castelle C.J."/>
            <person name="Probst A.J."/>
            <person name="Thomas B.C."/>
            <person name="Singh A."/>
            <person name="Wilkins M.J."/>
            <person name="Karaoz U."/>
            <person name="Brodie E.L."/>
            <person name="Williams K.H."/>
            <person name="Hubbard S.S."/>
            <person name="Banfield J.F."/>
        </authorList>
    </citation>
    <scope>NUCLEOTIDE SEQUENCE [LARGE SCALE GENOMIC DNA]</scope>
</reference>
<accession>A0A1G1WR46</accession>
<name>A0A1G1WR46_9BACT</name>
<organism evidence="1 2">
    <name type="scientific">Candidatus Woykebacteria bacterium RIFCSPHIGHO2_12_FULL_45_10</name>
    <dbReference type="NCBI Taxonomy" id="1802603"/>
    <lineage>
        <taxon>Bacteria</taxon>
        <taxon>Candidatus Woykeibacteriota</taxon>
    </lineage>
</organism>
<dbReference type="EMBL" id="MHCZ01000013">
    <property type="protein sequence ID" value="OGY30144.1"/>
    <property type="molecule type" value="Genomic_DNA"/>
</dbReference>
<dbReference type="Proteomes" id="UP000178068">
    <property type="component" value="Unassembled WGS sequence"/>
</dbReference>
<sequence>MEDTATTTASCGFVVGDGLNGHDAKLHRVIYPGQTFDLGDSEDISYVPCNSRNYIVSDGTVRDANGTVVGDRTELITATTKSGVPIELAVTAYWTLNQSESAMRDFYNVCFKYRCASNNDVSGEANNSTPGWNDMLGENFGPALERAVKLSVVKANDTLWDQRDPEEFKRLADNTSVAFADEILATLGYPEDLFCGSGNSTWNNPDDPGKGKFTCTSVRIVVDDVQRGEIREGEGSTEGERNINEQRLQNAIALYGPDAGFWLALLDVIDKCKSAGPTCIITIGGANAPVLPIPSNSVPVPAPPATPTP</sequence>
<comment type="caution">
    <text evidence="1">The sequence shown here is derived from an EMBL/GenBank/DDBJ whole genome shotgun (WGS) entry which is preliminary data.</text>
</comment>
<dbReference type="AlphaFoldDB" id="A0A1G1WR46"/>
<gene>
    <name evidence="1" type="ORF">A3F35_00590</name>
</gene>
<proteinExistence type="predicted"/>
<protein>
    <submittedName>
        <fullName evidence="1">Uncharacterized protein</fullName>
    </submittedName>
</protein>
<evidence type="ECO:0000313" key="2">
    <source>
        <dbReference type="Proteomes" id="UP000178068"/>
    </source>
</evidence>